<protein>
    <recommendedName>
        <fullName evidence="5">RRM domain-containing protein</fullName>
    </recommendedName>
</protein>
<evidence type="ECO:0000313" key="3">
    <source>
        <dbReference type="EMBL" id="KAG0251231.1"/>
    </source>
</evidence>
<feature type="region of interest" description="Disordered" evidence="2">
    <location>
        <begin position="1"/>
        <end position="43"/>
    </location>
</feature>
<feature type="compositionally biased region" description="Low complexity" evidence="2">
    <location>
        <begin position="388"/>
        <end position="415"/>
    </location>
</feature>
<dbReference type="InterPro" id="IPR012677">
    <property type="entry name" value="Nucleotide-bd_a/b_plait_sf"/>
</dbReference>
<sequence length="588" mass="65659">MRDYTKRFTLGPRESNSMEEDDLTQDSQIASPDSSTDDNDEYEPVALPRAPYQLMAPSTALDGTTIPSKKGALREILRQVAKANIVGPIAFRNVRVRDTNPDASTGSQQETSSTVLVPHLIFAVATEHQYKNALSMVDNIDDPGSPTISFVPYEETTEKAEQARCIRLSSLRLDTQGDDLKNALASIGEVDTVHLFKNSKGSMSNATVYFSSPDAVSKLKNQSQRMILVGDDSGIITHIGGERLDALYTRKLVSIPYGITPRNLHAVLKHQAVPFQSLTIPVFPGRRHPMIAFVNFTNEQEYDTAEKIIIRFPNSERKGAWTDVTTRACFSCGQLHELKGVCEVQKRYKEEKRIREINMRDFNRFKSASRREGVSYAAASGRPSPPKAHTQTLAPTTPQTTHSQTPPTKTTTPNPQHDREMAQMKQTLTERQNTIDSMMGTIKDLQQAVQNLAAQLKETRTTTHTDTNQIRAMIEEIITDRLNKPDTLLGTQEKNTSNKRHRGERDILLTDVELQALNGSNGNIAVRDDVLPEAARREYRALAREYAKNEKARAASEKQILQLLFEAGVVPNSQHPLGSQNVTMQHNE</sequence>
<dbReference type="SUPFAM" id="SSF54928">
    <property type="entry name" value="RNA-binding domain, RBD"/>
    <property type="match status" value="1"/>
</dbReference>
<accession>A0A9P6TYB5</accession>
<dbReference type="AlphaFoldDB" id="A0A9P6TYB5"/>
<dbReference type="GO" id="GO:0003676">
    <property type="term" value="F:nucleic acid binding"/>
    <property type="evidence" value="ECO:0007669"/>
    <property type="project" value="InterPro"/>
</dbReference>
<evidence type="ECO:0000313" key="4">
    <source>
        <dbReference type="Proteomes" id="UP000807716"/>
    </source>
</evidence>
<organism evidence="3 4">
    <name type="scientific">Actinomortierella ambigua</name>
    <dbReference type="NCBI Taxonomy" id="1343610"/>
    <lineage>
        <taxon>Eukaryota</taxon>
        <taxon>Fungi</taxon>
        <taxon>Fungi incertae sedis</taxon>
        <taxon>Mucoromycota</taxon>
        <taxon>Mortierellomycotina</taxon>
        <taxon>Mortierellomycetes</taxon>
        <taxon>Mortierellales</taxon>
        <taxon>Mortierellaceae</taxon>
        <taxon>Actinomortierella</taxon>
    </lineage>
</organism>
<name>A0A9P6TYB5_9FUNG</name>
<evidence type="ECO:0008006" key="5">
    <source>
        <dbReference type="Google" id="ProtNLM"/>
    </source>
</evidence>
<reference evidence="3" key="1">
    <citation type="journal article" date="2020" name="Fungal Divers.">
        <title>Resolving the Mortierellaceae phylogeny through synthesis of multi-gene phylogenetics and phylogenomics.</title>
        <authorList>
            <person name="Vandepol N."/>
            <person name="Liber J."/>
            <person name="Desiro A."/>
            <person name="Na H."/>
            <person name="Kennedy M."/>
            <person name="Barry K."/>
            <person name="Grigoriev I.V."/>
            <person name="Miller A.N."/>
            <person name="O'Donnell K."/>
            <person name="Stajich J.E."/>
            <person name="Bonito G."/>
        </authorList>
    </citation>
    <scope>NUCLEOTIDE SEQUENCE</scope>
    <source>
        <strain evidence="3">BC1065</strain>
    </source>
</reference>
<feature type="region of interest" description="Disordered" evidence="2">
    <location>
        <begin position="369"/>
        <end position="418"/>
    </location>
</feature>
<dbReference type="OrthoDB" id="2416239at2759"/>
<dbReference type="EMBL" id="JAAAJB010000775">
    <property type="protein sequence ID" value="KAG0251231.1"/>
    <property type="molecule type" value="Genomic_DNA"/>
</dbReference>
<proteinExistence type="predicted"/>
<evidence type="ECO:0000256" key="2">
    <source>
        <dbReference type="SAM" id="MobiDB-lite"/>
    </source>
</evidence>
<dbReference type="InterPro" id="IPR035979">
    <property type="entry name" value="RBD_domain_sf"/>
</dbReference>
<feature type="coiled-coil region" evidence="1">
    <location>
        <begin position="435"/>
        <end position="462"/>
    </location>
</feature>
<dbReference type="Gene3D" id="3.30.70.330">
    <property type="match status" value="1"/>
</dbReference>
<dbReference type="Proteomes" id="UP000807716">
    <property type="component" value="Unassembled WGS sequence"/>
</dbReference>
<evidence type="ECO:0000256" key="1">
    <source>
        <dbReference type="SAM" id="Coils"/>
    </source>
</evidence>
<comment type="caution">
    <text evidence="3">The sequence shown here is derived from an EMBL/GenBank/DDBJ whole genome shotgun (WGS) entry which is preliminary data.</text>
</comment>
<feature type="compositionally biased region" description="Polar residues" evidence="2">
    <location>
        <begin position="25"/>
        <end position="34"/>
    </location>
</feature>
<gene>
    <name evidence="3" type="ORF">DFQ27_008911</name>
</gene>
<keyword evidence="1" id="KW-0175">Coiled coil</keyword>
<keyword evidence="4" id="KW-1185">Reference proteome</keyword>